<reference evidence="1 2" key="2">
    <citation type="submission" date="2013-09" db="EMBL/GenBank/DDBJ databases">
        <title>Whole genome comparison of six Crocosphaera watsonii strains with differing phenotypes.</title>
        <authorList>
            <person name="Bench S.R."/>
            <person name="Heller P."/>
            <person name="Frank I."/>
            <person name="Arciniega M."/>
            <person name="Shilova I.N."/>
            <person name="Zehr J.P."/>
        </authorList>
    </citation>
    <scope>NUCLEOTIDE SEQUENCE [LARGE SCALE GENOMIC DNA]</scope>
    <source>
        <strain evidence="1 2">WH 0005</strain>
    </source>
</reference>
<evidence type="ECO:0000313" key="1">
    <source>
        <dbReference type="EMBL" id="CCQ53882.1"/>
    </source>
</evidence>
<dbReference type="Proteomes" id="UP000017981">
    <property type="component" value="Unassembled WGS sequence"/>
</dbReference>
<sequence length="55" mass="6239">MLEILLSTSKSFFRLSQTFPVAFPLVWVMASYLHSRSVSLMTSPMVSLPPDLEHL</sequence>
<evidence type="ECO:0000313" key="2">
    <source>
        <dbReference type="Proteomes" id="UP000017981"/>
    </source>
</evidence>
<dbReference type="AlphaFoldDB" id="T2IM96"/>
<dbReference type="EMBL" id="CAQL01000048">
    <property type="protein sequence ID" value="CCQ53882.1"/>
    <property type="molecule type" value="Genomic_DNA"/>
</dbReference>
<protein>
    <submittedName>
        <fullName evidence="1">Uncharacterized protein</fullName>
    </submittedName>
</protein>
<organism evidence="1 2">
    <name type="scientific">Crocosphaera watsonii WH 0005</name>
    <dbReference type="NCBI Taxonomy" id="423472"/>
    <lineage>
        <taxon>Bacteria</taxon>
        <taxon>Bacillati</taxon>
        <taxon>Cyanobacteriota</taxon>
        <taxon>Cyanophyceae</taxon>
        <taxon>Oscillatoriophycideae</taxon>
        <taxon>Chroococcales</taxon>
        <taxon>Aphanothecaceae</taxon>
        <taxon>Crocosphaera</taxon>
    </lineage>
</organism>
<gene>
    <name evidence="1" type="ORF">CWATWH0005_4180</name>
</gene>
<name>T2IM96_CROWT</name>
<accession>T2IM96</accession>
<comment type="caution">
    <text evidence="1">The sequence shown here is derived from an EMBL/GenBank/DDBJ whole genome shotgun (WGS) entry which is preliminary data.</text>
</comment>
<reference evidence="1 2" key="1">
    <citation type="submission" date="2013-01" db="EMBL/GenBank/DDBJ databases">
        <authorList>
            <person name="Bench S."/>
        </authorList>
    </citation>
    <scope>NUCLEOTIDE SEQUENCE [LARGE SCALE GENOMIC DNA]</scope>
    <source>
        <strain evidence="1 2">WH 0005</strain>
    </source>
</reference>
<proteinExistence type="predicted"/>